<dbReference type="GeneID" id="37133468"/>
<feature type="region of interest" description="Disordered" evidence="1">
    <location>
        <begin position="1"/>
        <end position="24"/>
    </location>
</feature>
<dbReference type="VEuPathDB" id="FungiDB:BO82DRAFT_214368"/>
<dbReference type="AlphaFoldDB" id="A0A319BRN9"/>
<gene>
    <name evidence="2" type="ORF">BO82DRAFT_214368</name>
</gene>
<evidence type="ECO:0000313" key="3">
    <source>
        <dbReference type="Proteomes" id="UP000248340"/>
    </source>
</evidence>
<proteinExistence type="predicted"/>
<dbReference type="EMBL" id="KZ821764">
    <property type="protein sequence ID" value="PYH76206.1"/>
    <property type="molecule type" value="Genomic_DNA"/>
</dbReference>
<accession>A0A319BRN9</accession>
<name>A0A319BRN9_9EURO</name>
<evidence type="ECO:0000256" key="1">
    <source>
        <dbReference type="SAM" id="MobiDB-lite"/>
    </source>
</evidence>
<evidence type="ECO:0000313" key="2">
    <source>
        <dbReference type="EMBL" id="PYH76206.1"/>
    </source>
</evidence>
<sequence>MCGSYVQHLPPRPNRSPSRSPSTGREESLYCSCDGHHLLYILLMCRVFQIMFLWSGLCIPNREGGGNGLEFERQTASEIYSRWSSHRTLNVAEMLFLQSRHGECLGLSVFNSLSYSVWFSGIEFFFDLVVV</sequence>
<keyword evidence="3" id="KW-1185">Reference proteome</keyword>
<protein>
    <submittedName>
        <fullName evidence="2">Uncharacterized protein</fullName>
    </submittedName>
</protein>
<reference evidence="2 3" key="1">
    <citation type="submission" date="2016-12" db="EMBL/GenBank/DDBJ databases">
        <title>The genomes of Aspergillus section Nigri reveals drivers in fungal speciation.</title>
        <authorList>
            <consortium name="DOE Joint Genome Institute"/>
            <person name="Vesth T.C."/>
            <person name="Nybo J."/>
            <person name="Theobald S."/>
            <person name="Brandl J."/>
            <person name="Frisvad J.C."/>
            <person name="Nielsen K.F."/>
            <person name="Lyhne E.K."/>
            <person name="Kogle M.E."/>
            <person name="Kuo A."/>
            <person name="Riley R."/>
            <person name="Clum A."/>
            <person name="Nolan M."/>
            <person name="Lipzen A."/>
            <person name="Salamov A."/>
            <person name="Henrissat B."/>
            <person name="Wiebenga A."/>
            <person name="De Vries R.P."/>
            <person name="Grigoriev I.V."/>
            <person name="Mortensen U.H."/>
            <person name="Andersen M.R."/>
            <person name="Baker S.E."/>
        </authorList>
    </citation>
    <scope>NUCLEOTIDE SEQUENCE [LARGE SCALE GENOMIC DNA]</scope>
    <source>
        <strain evidence="2 3">CBS 121591</strain>
    </source>
</reference>
<dbReference type="Proteomes" id="UP000248340">
    <property type="component" value="Unassembled WGS sequence"/>
</dbReference>
<dbReference type="RefSeq" id="XP_025486406.1">
    <property type="nucleotide sequence ID" value="XM_025630727.1"/>
</dbReference>
<organism evidence="2 3">
    <name type="scientific">Aspergillus uvarum CBS 121591</name>
    <dbReference type="NCBI Taxonomy" id="1448315"/>
    <lineage>
        <taxon>Eukaryota</taxon>
        <taxon>Fungi</taxon>
        <taxon>Dikarya</taxon>
        <taxon>Ascomycota</taxon>
        <taxon>Pezizomycotina</taxon>
        <taxon>Eurotiomycetes</taxon>
        <taxon>Eurotiomycetidae</taxon>
        <taxon>Eurotiales</taxon>
        <taxon>Aspergillaceae</taxon>
        <taxon>Aspergillus</taxon>
        <taxon>Aspergillus subgen. Circumdati</taxon>
    </lineage>
</organism>